<dbReference type="PANTHER" id="PTHR24343">
    <property type="entry name" value="SERINE/THREONINE KINASE"/>
    <property type="match status" value="1"/>
</dbReference>
<name>A0A0M8MU84_9BASI</name>
<feature type="compositionally biased region" description="Basic and acidic residues" evidence="10">
    <location>
        <begin position="413"/>
        <end position="425"/>
    </location>
</feature>
<feature type="region of interest" description="Disordered" evidence="10">
    <location>
        <begin position="378"/>
        <end position="425"/>
    </location>
</feature>
<dbReference type="AlphaFoldDB" id="A0A0M8MU84"/>
<evidence type="ECO:0000256" key="5">
    <source>
        <dbReference type="ARBA" id="ARBA00022777"/>
    </source>
</evidence>
<reference evidence="12 13" key="1">
    <citation type="submission" date="2015-07" db="EMBL/GenBank/DDBJ databases">
        <title>Draft Genome Sequence of Malassezia furfur CBS1878 and Malassezia pachydermatis CBS1879.</title>
        <authorList>
            <person name="Triana S."/>
            <person name="Ohm R."/>
            <person name="Gonzalez A."/>
            <person name="DeCock H."/>
            <person name="Restrepo S."/>
            <person name="Celis A."/>
        </authorList>
    </citation>
    <scope>NUCLEOTIDE SEQUENCE [LARGE SCALE GENOMIC DNA]</scope>
    <source>
        <strain evidence="12 13">CBS 1879</strain>
    </source>
</reference>
<dbReference type="PANTHER" id="PTHR24343:SF137">
    <property type="entry name" value="SERINE_THREONINE-PROTEIN KINASE HRK1"/>
    <property type="match status" value="1"/>
</dbReference>
<feature type="region of interest" description="Disordered" evidence="10">
    <location>
        <begin position="1"/>
        <end position="70"/>
    </location>
</feature>
<evidence type="ECO:0000256" key="4">
    <source>
        <dbReference type="ARBA" id="ARBA00022741"/>
    </source>
</evidence>
<accession>A0A0M8MU84</accession>
<dbReference type="GeneID" id="28728250"/>
<dbReference type="SMART" id="SM00220">
    <property type="entry name" value="S_TKc"/>
    <property type="match status" value="1"/>
</dbReference>
<evidence type="ECO:0000256" key="2">
    <source>
        <dbReference type="ARBA" id="ARBA00022527"/>
    </source>
</evidence>
<organism evidence="12 13">
    <name type="scientific">Malassezia pachydermatis</name>
    <dbReference type="NCBI Taxonomy" id="77020"/>
    <lineage>
        <taxon>Eukaryota</taxon>
        <taxon>Fungi</taxon>
        <taxon>Dikarya</taxon>
        <taxon>Basidiomycota</taxon>
        <taxon>Ustilaginomycotina</taxon>
        <taxon>Malasseziomycetes</taxon>
        <taxon>Malasseziales</taxon>
        <taxon>Malasseziaceae</taxon>
        <taxon>Malassezia</taxon>
    </lineage>
</organism>
<feature type="compositionally biased region" description="Low complexity" evidence="10">
    <location>
        <begin position="50"/>
        <end position="61"/>
    </location>
</feature>
<dbReference type="GO" id="GO:0005829">
    <property type="term" value="C:cytosol"/>
    <property type="evidence" value="ECO:0007669"/>
    <property type="project" value="TreeGrafter"/>
</dbReference>
<gene>
    <name evidence="12" type="ORF">Malapachy_1879</name>
</gene>
<comment type="catalytic activity">
    <reaction evidence="8">
        <text>L-seryl-[protein] + ATP = O-phospho-L-seryl-[protein] + ADP + H(+)</text>
        <dbReference type="Rhea" id="RHEA:17989"/>
        <dbReference type="Rhea" id="RHEA-COMP:9863"/>
        <dbReference type="Rhea" id="RHEA-COMP:11604"/>
        <dbReference type="ChEBI" id="CHEBI:15378"/>
        <dbReference type="ChEBI" id="CHEBI:29999"/>
        <dbReference type="ChEBI" id="CHEBI:30616"/>
        <dbReference type="ChEBI" id="CHEBI:83421"/>
        <dbReference type="ChEBI" id="CHEBI:456216"/>
        <dbReference type="EC" id="2.7.11.1"/>
    </reaction>
</comment>
<evidence type="ECO:0000256" key="1">
    <source>
        <dbReference type="ARBA" id="ARBA00012513"/>
    </source>
</evidence>
<comment type="catalytic activity">
    <reaction evidence="7">
        <text>L-threonyl-[protein] + ATP = O-phospho-L-threonyl-[protein] + ADP + H(+)</text>
        <dbReference type="Rhea" id="RHEA:46608"/>
        <dbReference type="Rhea" id="RHEA-COMP:11060"/>
        <dbReference type="Rhea" id="RHEA-COMP:11605"/>
        <dbReference type="ChEBI" id="CHEBI:15378"/>
        <dbReference type="ChEBI" id="CHEBI:30013"/>
        <dbReference type="ChEBI" id="CHEBI:30616"/>
        <dbReference type="ChEBI" id="CHEBI:61977"/>
        <dbReference type="ChEBI" id="CHEBI:456216"/>
        <dbReference type="EC" id="2.7.11.1"/>
    </reaction>
</comment>
<comment type="caution">
    <text evidence="12">The sequence shown here is derived from an EMBL/GenBank/DDBJ whole genome shotgun (WGS) entry which is preliminary data.</text>
</comment>
<dbReference type="GO" id="GO:0004674">
    <property type="term" value="F:protein serine/threonine kinase activity"/>
    <property type="evidence" value="ECO:0007669"/>
    <property type="project" value="UniProtKB-KW"/>
</dbReference>
<evidence type="ECO:0000256" key="6">
    <source>
        <dbReference type="ARBA" id="ARBA00022840"/>
    </source>
</evidence>
<evidence type="ECO:0000256" key="9">
    <source>
        <dbReference type="PROSITE-ProRule" id="PRU10141"/>
    </source>
</evidence>
<evidence type="ECO:0000256" key="10">
    <source>
        <dbReference type="SAM" id="MobiDB-lite"/>
    </source>
</evidence>
<keyword evidence="2" id="KW-0723">Serine/threonine-protein kinase</keyword>
<protein>
    <recommendedName>
        <fullName evidence="1">non-specific serine/threonine protein kinase</fullName>
        <ecNumber evidence="1">2.7.11.1</ecNumber>
    </recommendedName>
</protein>
<evidence type="ECO:0000256" key="8">
    <source>
        <dbReference type="ARBA" id="ARBA00048679"/>
    </source>
</evidence>
<proteinExistence type="predicted"/>
<feature type="binding site" evidence="9">
    <location>
        <position position="105"/>
    </location>
    <ligand>
        <name>ATP</name>
        <dbReference type="ChEBI" id="CHEBI:30616"/>
    </ligand>
</feature>
<evidence type="ECO:0000256" key="7">
    <source>
        <dbReference type="ARBA" id="ARBA00047899"/>
    </source>
</evidence>
<dbReference type="STRING" id="77020.A0A0M8MU84"/>
<evidence type="ECO:0000259" key="11">
    <source>
        <dbReference type="PROSITE" id="PS50011"/>
    </source>
</evidence>
<keyword evidence="6 9" id="KW-0067">ATP-binding</keyword>
<sequence length="578" mass="63708">MPDRHIFNTDEDIGPVSHKSKEGRKKDLNPLNDLRRFLHTHIGKRDSNKSRSNSNGRGSDSPPWGTSTAGLSKKYGKFGKTLGTGAGGTVRIIRRSKDQESFAVKEFRERQPNESEKEYIKKVTAEFCIGSTLHHINIIKTLDIIRNNGHYYEVMEYAPNELFAVVMSGKMGYNEINCVFRQIVDGVDYLHGLGLAHRDLKIDNCVMAADGIVKIIDFGTATVFQAPGKTDVLATGIVGSDPYLAPEVISSQMYDARMTDIWSLAIIYICMVLRRFPWKLPDPESDPSFKIFIDAHPELNVRAAPHRRIELPATSNNDASPEDRFGAVLNKEHADELMCKFSGEGNIPTAVEAGYTMHTGGGGMTPGTVTPILTREATTPVGDSHEPSPMTDSVYEESELESTAPSPGMMTPRDGESTNDGHSRADDSLFRLLPLRSRACLTRMLVLEPTERATLGDLLRGRSYGARDGAVSASLYAEQRNKADDPYSSPTHATDVIPVSSTGGPSLAPYVDEFENDEDTGDEWLKSIYTCSHWKDMAPSSTKAKASANLSNSKENDENIFADMGFRSMTELEELGRL</sequence>
<feature type="compositionally biased region" description="Basic and acidic residues" evidence="10">
    <location>
        <begin position="24"/>
        <end position="36"/>
    </location>
</feature>
<dbReference type="Gene3D" id="1.10.510.10">
    <property type="entry name" value="Transferase(Phosphotransferase) domain 1"/>
    <property type="match status" value="1"/>
</dbReference>
<keyword evidence="3" id="KW-0808">Transferase</keyword>
<keyword evidence="4 9" id="KW-0547">Nucleotide-binding</keyword>
<dbReference type="OrthoDB" id="6513151at2759"/>
<dbReference type="RefSeq" id="XP_017991532.1">
    <property type="nucleotide sequence ID" value="XM_018136375.1"/>
</dbReference>
<dbReference type="PROSITE" id="PS50011">
    <property type="entry name" value="PROTEIN_KINASE_DOM"/>
    <property type="match status" value="1"/>
</dbReference>
<dbReference type="EMBL" id="LGAV01000005">
    <property type="protein sequence ID" value="KOS13900.1"/>
    <property type="molecule type" value="Genomic_DNA"/>
</dbReference>
<dbReference type="InterPro" id="IPR008271">
    <property type="entry name" value="Ser/Thr_kinase_AS"/>
</dbReference>
<evidence type="ECO:0000313" key="12">
    <source>
        <dbReference type="EMBL" id="KOS13900.1"/>
    </source>
</evidence>
<dbReference type="VEuPathDB" id="FungiDB:Malapachy_1879"/>
<dbReference type="InterPro" id="IPR000719">
    <property type="entry name" value="Prot_kinase_dom"/>
</dbReference>
<dbReference type="SUPFAM" id="SSF56112">
    <property type="entry name" value="Protein kinase-like (PK-like)"/>
    <property type="match status" value="1"/>
</dbReference>
<feature type="domain" description="Protein kinase" evidence="11">
    <location>
        <begin position="76"/>
        <end position="465"/>
    </location>
</feature>
<dbReference type="InterPro" id="IPR017441">
    <property type="entry name" value="Protein_kinase_ATP_BS"/>
</dbReference>
<dbReference type="GO" id="GO:0005524">
    <property type="term" value="F:ATP binding"/>
    <property type="evidence" value="ECO:0007669"/>
    <property type="project" value="UniProtKB-UniRule"/>
</dbReference>
<dbReference type="EC" id="2.7.11.1" evidence="1"/>
<dbReference type="Proteomes" id="UP000037751">
    <property type="component" value="Unassembled WGS sequence"/>
</dbReference>
<evidence type="ECO:0000313" key="13">
    <source>
        <dbReference type="Proteomes" id="UP000037751"/>
    </source>
</evidence>
<keyword evidence="13" id="KW-1185">Reference proteome</keyword>
<dbReference type="Pfam" id="PF00069">
    <property type="entry name" value="Pkinase"/>
    <property type="match status" value="1"/>
</dbReference>
<evidence type="ECO:0000256" key="3">
    <source>
        <dbReference type="ARBA" id="ARBA00022679"/>
    </source>
</evidence>
<dbReference type="PROSITE" id="PS00107">
    <property type="entry name" value="PROTEIN_KINASE_ATP"/>
    <property type="match status" value="1"/>
</dbReference>
<dbReference type="InterPro" id="IPR011009">
    <property type="entry name" value="Kinase-like_dom_sf"/>
</dbReference>
<keyword evidence="5 12" id="KW-0418">Kinase</keyword>
<dbReference type="PROSITE" id="PS00108">
    <property type="entry name" value="PROTEIN_KINASE_ST"/>
    <property type="match status" value="1"/>
</dbReference>